<dbReference type="EMBL" id="JANHOG010001621">
    <property type="protein sequence ID" value="KAJ3534220.1"/>
    <property type="molecule type" value="Genomic_DNA"/>
</dbReference>
<proteinExistence type="predicted"/>
<comment type="caution">
    <text evidence="1">The sequence shown here is derived from an EMBL/GenBank/DDBJ whole genome shotgun (WGS) entry which is preliminary data.</text>
</comment>
<name>A0ACC1S8F5_9APHY</name>
<sequence length="252" mass="28177">MPLRGDNHSANVNDASLYFLSLEELDNWAKVPSEKRNGVLPYQPRTSTATNGTLLCCHDYKGGYTEKPSGLSYTFNFWSYCDTFIYFSHHRVTIPPAGWINAAHRQGAKMLGTLIFEGDGEGDCLRLLVGLLPQSVSGPARSSSTSLPVSPHYAHLLAYLACQRGFDGYLINVECPLRGGPEQTRALCAWIALLESELKRFVGHHARAIWYDSVIIDGRLRWQDRLNSLNLPFFLPSSGFFTNYTVRTSRPA</sequence>
<dbReference type="Proteomes" id="UP001148662">
    <property type="component" value="Unassembled WGS sequence"/>
</dbReference>
<gene>
    <name evidence="1" type="ORF">NM688_g7169</name>
</gene>
<organism evidence="1 2">
    <name type="scientific">Phlebia brevispora</name>
    <dbReference type="NCBI Taxonomy" id="194682"/>
    <lineage>
        <taxon>Eukaryota</taxon>
        <taxon>Fungi</taxon>
        <taxon>Dikarya</taxon>
        <taxon>Basidiomycota</taxon>
        <taxon>Agaricomycotina</taxon>
        <taxon>Agaricomycetes</taxon>
        <taxon>Polyporales</taxon>
        <taxon>Meruliaceae</taxon>
        <taxon>Phlebia</taxon>
    </lineage>
</organism>
<evidence type="ECO:0000313" key="1">
    <source>
        <dbReference type="EMBL" id="KAJ3534220.1"/>
    </source>
</evidence>
<keyword evidence="2" id="KW-1185">Reference proteome</keyword>
<evidence type="ECO:0000313" key="2">
    <source>
        <dbReference type="Proteomes" id="UP001148662"/>
    </source>
</evidence>
<protein>
    <submittedName>
        <fullName evidence="1">Uncharacterized protein</fullName>
    </submittedName>
</protein>
<accession>A0ACC1S8F5</accession>
<reference evidence="1" key="1">
    <citation type="submission" date="2022-07" db="EMBL/GenBank/DDBJ databases">
        <title>Genome Sequence of Phlebia brevispora.</title>
        <authorList>
            <person name="Buettner E."/>
        </authorList>
    </citation>
    <scope>NUCLEOTIDE SEQUENCE</scope>
    <source>
        <strain evidence="1">MPL23</strain>
    </source>
</reference>